<gene>
    <name evidence="3" type="ORF">ENM30_01745</name>
    <name evidence="2" type="ORF">ENT82_06365</name>
    <name evidence="1" type="ORF">ENU43_00970</name>
</gene>
<evidence type="ECO:0008006" key="4">
    <source>
        <dbReference type="Google" id="ProtNLM"/>
    </source>
</evidence>
<evidence type="ECO:0000313" key="2">
    <source>
        <dbReference type="EMBL" id="HGN90729.1"/>
    </source>
</evidence>
<evidence type="ECO:0000313" key="3">
    <source>
        <dbReference type="EMBL" id="HHN52016.1"/>
    </source>
</evidence>
<dbReference type="EMBL" id="DTAD01000071">
    <property type="protein sequence ID" value="HGN90729.1"/>
    <property type="molecule type" value="Genomic_DNA"/>
</dbReference>
<dbReference type="InterPro" id="IPR005368">
    <property type="entry name" value="UPF0175"/>
</dbReference>
<organism evidence="2">
    <name type="scientific">Caldiarchaeum subterraneum</name>
    <dbReference type="NCBI Taxonomy" id="311458"/>
    <lineage>
        <taxon>Archaea</taxon>
        <taxon>Nitrososphaerota</taxon>
        <taxon>Candidatus Caldarchaeales</taxon>
        <taxon>Candidatus Caldarchaeaceae</taxon>
        <taxon>Candidatus Caldarchaeum</taxon>
    </lineage>
</organism>
<comment type="caution">
    <text evidence="2">The sequence shown here is derived from an EMBL/GenBank/DDBJ whole genome shotgun (WGS) entry which is preliminary data.</text>
</comment>
<dbReference type="EMBL" id="DTCM01000013">
    <property type="protein sequence ID" value="HGL40230.1"/>
    <property type="molecule type" value="Genomic_DNA"/>
</dbReference>
<dbReference type="Pfam" id="PF03683">
    <property type="entry name" value="UPF0175"/>
    <property type="match status" value="1"/>
</dbReference>
<accession>A0A7C4I2L6</accession>
<proteinExistence type="predicted"/>
<name>A0A7C4I2L6_CALS0</name>
<sequence>MKKTSVVTLRLSRRDLRRLEELRRVEDFDRSTMIKMLIEEGMRRRVVELYRREKLTSGRAAEILGVSLREFLEILEREGVPINWDIEGIRAYLTEKDLKRFEKWWTNHAGDDAEIKYKVE</sequence>
<evidence type="ECO:0000313" key="1">
    <source>
        <dbReference type="EMBL" id="HGL40230.1"/>
    </source>
</evidence>
<protein>
    <recommendedName>
        <fullName evidence="4">Ribbon-helix-helix protein CopG domain-containing protein</fullName>
    </recommendedName>
</protein>
<dbReference type="EMBL" id="DRXG01000033">
    <property type="protein sequence ID" value="HHN52016.1"/>
    <property type="molecule type" value="Genomic_DNA"/>
</dbReference>
<reference evidence="2" key="1">
    <citation type="journal article" date="2020" name="mSystems">
        <title>Genome- and Community-Level Interaction Insights into Carbon Utilization and Element Cycling Functions of Hydrothermarchaeota in Hydrothermal Sediment.</title>
        <authorList>
            <person name="Zhou Z."/>
            <person name="Liu Y."/>
            <person name="Xu W."/>
            <person name="Pan J."/>
            <person name="Luo Z.H."/>
            <person name="Li M."/>
        </authorList>
    </citation>
    <scope>NUCLEOTIDE SEQUENCE [LARGE SCALE GENOMIC DNA]</scope>
    <source>
        <strain evidence="3">SpSt-1073</strain>
        <strain evidence="2">SpSt-613</strain>
        <strain evidence="1">SpSt-669</strain>
    </source>
</reference>
<dbReference type="AlphaFoldDB" id="A0A7C4I2L6"/>